<dbReference type="RefSeq" id="WP_063358432.1">
    <property type="nucleotide sequence ID" value="NZ_AQHB01000025.1"/>
</dbReference>
<keyword evidence="2" id="KW-1185">Reference proteome</keyword>
<evidence type="ECO:0000313" key="1">
    <source>
        <dbReference type="EMBL" id="KZN43635.1"/>
    </source>
</evidence>
<sequence length="173" mass="19194">MIDIKKVVYNCLAIWLVCVCTMAHGHALKETTATITVRSGQLDILVNANFAHWLSTLHSHEAWLLGDTELVLLANQTDKHKAKQLKEMIVQRTGVAVNGHKLKCSVNQFPSNLSELQKAHHTRSYFRLGCIAPNSQINSVALSLPKSLGRIYVSLVRPKQQVIGAGEKAMFNL</sequence>
<protein>
    <submittedName>
        <fullName evidence="1">Uncharacterized protein</fullName>
    </submittedName>
</protein>
<comment type="caution">
    <text evidence="1">The sequence shown here is derived from an EMBL/GenBank/DDBJ whole genome shotgun (WGS) entry which is preliminary data.</text>
</comment>
<evidence type="ECO:0000313" key="2">
    <source>
        <dbReference type="Proteomes" id="UP000076643"/>
    </source>
</evidence>
<accession>A0A166YYG3</accession>
<gene>
    <name evidence="1" type="ORF">N475_08680</name>
</gene>
<dbReference type="EMBL" id="AUYB01000078">
    <property type="protein sequence ID" value="KZN43635.1"/>
    <property type="molecule type" value="Genomic_DNA"/>
</dbReference>
<reference evidence="1 2" key="1">
    <citation type="submission" date="2013-07" db="EMBL/GenBank/DDBJ databases">
        <title>Comparative Genomic and Metabolomic Analysis of Twelve Strains of Pseudoalteromonas luteoviolacea.</title>
        <authorList>
            <person name="Vynne N.G."/>
            <person name="Mansson M."/>
            <person name="Gram L."/>
        </authorList>
    </citation>
    <scope>NUCLEOTIDE SEQUENCE [LARGE SCALE GENOMIC DNA]</scope>
    <source>
        <strain evidence="1 2">DSM 6061</strain>
    </source>
</reference>
<dbReference type="PATRIC" id="fig|1365250.3.peg.718"/>
<dbReference type="Proteomes" id="UP000076643">
    <property type="component" value="Unassembled WGS sequence"/>
</dbReference>
<dbReference type="AlphaFoldDB" id="A0A166YYG3"/>
<organism evidence="1 2">
    <name type="scientific">Pseudoalteromonas luteoviolacea DSM 6061</name>
    <dbReference type="NCBI Taxonomy" id="1365250"/>
    <lineage>
        <taxon>Bacteria</taxon>
        <taxon>Pseudomonadati</taxon>
        <taxon>Pseudomonadota</taxon>
        <taxon>Gammaproteobacteria</taxon>
        <taxon>Alteromonadales</taxon>
        <taxon>Pseudoalteromonadaceae</taxon>
        <taxon>Pseudoalteromonas</taxon>
    </lineage>
</organism>
<name>A0A166YYG3_9GAMM</name>
<proteinExistence type="predicted"/>